<dbReference type="EMBL" id="JEWH01000031">
    <property type="protein sequence ID" value="EXB05180.1"/>
    <property type="molecule type" value="Genomic_DNA"/>
</dbReference>
<evidence type="ECO:0000259" key="2">
    <source>
        <dbReference type="Pfam" id="PF04183"/>
    </source>
</evidence>
<dbReference type="AlphaFoldDB" id="A0A009HQ85"/>
<evidence type="ECO:0000256" key="1">
    <source>
        <dbReference type="ARBA" id="ARBA00004924"/>
    </source>
</evidence>
<dbReference type="Pfam" id="PF04183">
    <property type="entry name" value="IucA_IucC"/>
    <property type="match status" value="1"/>
</dbReference>
<dbReference type="PATRIC" id="fig|1310613.3.peg.2407"/>
<evidence type="ECO:0000259" key="3">
    <source>
        <dbReference type="Pfam" id="PF06276"/>
    </source>
</evidence>
<dbReference type="PANTHER" id="PTHR34384">
    <property type="entry name" value="L-2,3-DIAMINOPROPANOATE--CITRATE LIGASE"/>
    <property type="match status" value="1"/>
</dbReference>
<dbReference type="InterPro" id="IPR007310">
    <property type="entry name" value="Aerobactin_biosyn_IucA/IucC_N"/>
</dbReference>
<feature type="domain" description="Aerobactin siderophore biosynthesis IucA/IucC-like C-terminal" evidence="3">
    <location>
        <begin position="464"/>
        <end position="612"/>
    </location>
</feature>
<dbReference type="Proteomes" id="UP000020595">
    <property type="component" value="Unassembled WGS sequence"/>
</dbReference>
<evidence type="ECO:0000313" key="4">
    <source>
        <dbReference type="EMBL" id="EXB05180.1"/>
    </source>
</evidence>
<dbReference type="InterPro" id="IPR037455">
    <property type="entry name" value="LucA/IucC-like"/>
</dbReference>
<name>A0A009HQ85_ACIB9</name>
<comment type="caution">
    <text evidence="4">The sequence shown here is derived from an EMBL/GenBank/DDBJ whole genome shotgun (WGS) entry which is preliminary data.</text>
</comment>
<reference evidence="4 5" key="1">
    <citation type="submission" date="2014-02" db="EMBL/GenBank/DDBJ databases">
        <title>Comparative genomics and transcriptomics to identify genetic mechanisms underlying the emergence of carbapenem resistant Acinetobacter baumannii (CRAb).</title>
        <authorList>
            <person name="Harris A.D."/>
            <person name="Johnson K.J."/>
            <person name="George J."/>
            <person name="Shefchek K."/>
            <person name="Daugherty S.C."/>
            <person name="Parankush S."/>
            <person name="Sadzewicz L."/>
            <person name="Tallon L."/>
            <person name="Sengamalay N."/>
            <person name="Hazen T.H."/>
            <person name="Rasko D.A."/>
        </authorList>
    </citation>
    <scope>NUCLEOTIDE SEQUENCE [LARGE SCALE GENOMIC DNA]</scope>
    <source>
        <strain evidence="4 5">1295743</strain>
    </source>
</reference>
<dbReference type="Pfam" id="PF06276">
    <property type="entry name" value="FhuF"/>
    <property type="match status" value="1"/>
</dbReference>
<dbReference type="PANTHER" id="PTHR34384:SF6">
    <property type="entry name" value="STAPHYLOFERRIN B SYNTHASE"/>
    <property type="match status" value="1"/>
</dbReference>
<evidence type="ECO:0000313" key="5">
    <source>
        <dbReference type="Proteomes" id="UP000020595"/>
    </source>
</evidence>
<feature type="domain" description="Aerobactin siderophore biosynthesis IucA/IucC N-terminal" evidence="2">
    <location>
        <begin position="172"/>
        <end position="421"/>
    </location>
</feature>
<dbReference type="InterPro" id="IPR022770">
    <property type="entry name" value="IucA/IucC-like_C"/>
</dbReference>
<protein>
    <submittedName>
        <fullName evidence="4">Ferric iron reductase FhuF-like transporter family protein</fullName>
    </submittedName>
</protein>
<organism evidence="4 5">
    <name type="scientific">Acinetobacter baumannii (strain 1295743)</name>
    <dbReference type="NCBI Taxonomy" id="1310613"/>
    <lineage>
        <taxon>Bacteria</taxon>
        <taxon>Pseudomonadati</taxon>
        <taxon>Pseudomonadota</taxon>
        <taxon>Gammaproteobacteria</taxon>
        <taxon>Moraxellales</taxon>
        <taxon>Moraxellaceae</taxon>
        <taxon>Acinetobacter</taxon>
        <taxon>Acinetobacter calcoaceticus/baumannii complex</taxon>
    </lineage>
</organism>
<dbReference type="RefSeq" id="WP_032051302.1">
    <property type="nucleotide sequence ID" value="NZ_JEWH01000031.1"/>
</dbReference>
<dbReference type="Gene3D" id="1.10.510.40">
    <property type="match status" value="1"/>
</dbReference>
<dbReference type="GO" id="GO:0019290">
    <property type="term" value="P:siderophore biosynthetic process"/>
    <property type="evidence" value="ECO:0007669"/>
    <property type="project" value="InterPro"/>
</dbReference>
<proteinExistence type="predicted"/>
<gene>
    <name evidence="4" type="ORF">J512_2502</name>
</gene>
<sequence length="636" mass="74173">MNALQPVYQVMDQGILQDFINSLLVETIIPEQFIFDFATTQTALNQHGKNFQEVFKNTSEQFSFVLLHEESRQGLVMFAVQKGITQAWKFANETEVFLLERTNDHVQINVIGIIELFEFIQAIGLFNQCSTDKVQAFYEQLQKCLKQYHLLQQHRVNAHDLLNQSSAHRFRILEQYAGYRDRPYHPLAKLKEGLSQQEYMQYCPEFAQELSIHWVAVHKDKMMFGEGVENIFKQQPSEIFIPRAERYQLKQEMFQRGLNETHIPMPIHPWQFEHLFPKFYADDIADGVCHPLNFISKGMYASASMRSLLSKNVLEESLKLPIGIKALGSLRFLPIVKMINGEKNQKLLQQAKAKDAVLKQKLWLCEETQWWSYLPEKQNDRTADNEWLFVEKPTHLAAQRRHIPAELLQEPYQLIPMASLGHTITGQPAIFDYILQLQHKEINSKQILIEFEKLCTCFFDVNLRLFSLGLMGEIHGQNICLVLKNGEFDGLMFRDHDSLRIYLPWVEQSGLKDPNYLSPHDFRNTLYHESVEALLFYIQTLGIQVNLGCIVDNLASHYQIEVKDLWSVLAHALQQVIQNLNFQPEILTQLQHLLFEVPEWPYKQLLRPLLEQDTRIGSMPTGIGRTRNPLWYALNC</sequence>
<accession>A0A009HQ85</accession>
<comment type="pathway">
    <text evidence="1">Siderophore biosynthesis.</text>
</comment>
<dbReference type="GO" id="GO:0016881">
    <property type="term" value="F:acid-amino acid ligase activity"/>
    <property type="evidence" value="ECO:0007669"/>
    <property type="project" value="UniProtKB-ARBA"/>
</dbReference>